<sequence>MRPYTVGKLMSFINRIAQRELAEKLKPHGIGSGGQHSYLKAILTTPGMNQDKLTSVVKFDKATTTRCIRQLEEAGYVSRKVDEDDRRSYRLYPTELANAFEPTLQAILDDYNRLLTAHLTAGEIDTLHALLHKMYAGLDESVAGSCESAQNPT</sequence>
<proteinExistence type="predicted"/>
<name>A0ABT6TGP2_9BACL</name>
<keyword evidence="6" id="KW-1185">Reference proteome</keyword>
<dbReference type="InterPro" id="IPR000835">
    <property type="entry name" value="HTH_MarR-typ"/>
</dbReference>
<dbReference type="EMBL" id="JAGRPV010000001">
    <property type="protein sequence ID" value="MDI4645997.1"/>
    <property type="molecule type" value="Genomic_DNA"/>
</dbReference>
<protein>
    <submittedName>
        <fullName evidence="5">MarR family transcriptional regulator</fullName>
    </submittedName>
</protein>
<evidence type="ECO:0000313" key="6">
    <source>
        <dbReference type="Proteomes" id="UP001161691"/>
    </source>
</evidence>
<evidence type="ECO:0000313" key="5">
    <source>
        <dbReference type="EMBL" id="MDI4645997.1"/>
    </source>
</evidence>
<dbReference type="PRINTS" id="PR00598">
    <property type="entry name" value="HTHMARR"/>
</dbReference>
<dbReference type="PROSITE" id="PS50995">
    <property type="entry name" value="HTH_MARR_2"/>
    <property type="match status" value="1"/>
</dbReference>
<organism evidence="5 6">
    <name type="scientific">Cohnella hashimotonis</name>
    <dbReference type="NCBI Taxonomy" id="2826895"/>
    <lineage>
        <taxon>Bacteria</taxon>
        <taxon>Bacillati</taxon>
        <taxon>Bacillota</taxon>
        <taxon>Bacilli</taxon>
        <taxon>Bacillales</taxon>
        <taxon>Paenibacillaceae</taxon>
        <taxon>Cohnella</taxon>
    </lineage>
</organism>
<dbReference type="PANTHER" id="PTHR42756:SF2">
    <property type="entry name" value="MARR FAMILY REGULATORY PROTEIN"/>
    <property type="match status" value="1"/>
</dbReference>
<evidence type="ECO:0000256" key="1">
    <source>
        <dbReference type="ARBA" id="ARBA00023015"/>
    </source>
</evidence>
<dbReference type="Gene3D" id="1.10.10.10">
    <property type="entry name" value="Winged helix-like DNA-binding domain superfamily/Winged helix DNA-binding domain"/>
    <property type="match status" value="1"/>
</dbReference>
<keyword evidence="1" id="KW-0805">Transcription regulation</keyword>
<dbReference type="Pfam" id="PF01047">
    <property type="entry name" value="MarR"/>
    <property type="match status" value="1"/>
</dbReference>
<feature type="domain" description="HTH marR-type" evidence="4">
    <location>
        <begin position="6"/>
        <end position="136"/>
    </location>
</feature>
<dbReference type="RefSeq" id="WP_282908891.1">
    <property type="nucleotide sequence ID" value="NZ_JAGRPV010000001.1"/>
</dbReference>
<evidence type="ECO:0000256" key="3">
    <source>
        <dbReference type="ARBA" id="ARBA00023163"/>
    </source>
</evidence>
<accession>A0ABT6TGP2</accession>
<dbReference type="Proteomes" id="UP001161691">
    <property type="component" value="Unassembled WGS sequence"/>
</dbReference>
<keyword evidence="2" id="KW-0238">DNA-binding</keyword>
<dbReference type="SUPFAM" id="SSF46785">
    <property type="entry name" value="Winged helix' DNA-binding domain"/>
    <property type="match status" value="1"/>
</dbReference>
<comment type="caution">
    <text evidence="5">The sequence shown here is derived from an EMBL/GenBank/DDBJ whole genome shotgun (WGS) entry which is preliminary data.</text>
</comment>
<dbReference type="InterPro" id="IPR036388">
    <property type="entry name" value="WH-like_DNA-bd_sf"/>
</dbReference>
<dbReference type="SMART" id="SM00347">
    <property type="entry name" value="HTH_MARR"/>
    <property type="match status" value="1"/>
</dbReference>
<gene>
    <name evidence="5" type="ORF">KB449_13555</name>
</gene>
<evidence type="ECO:0000256" key="2">
    <source>
        <dbReference type="ARBA" id="ARBA00023125"/>
    </source>
</evidence>
<keyword evidence="3" id="KW-0804">Transcription</keyword>
<dbReference type="PANTHER" id="PTHR42756">
    <property type="entry name" value="TRANSCRIPTIONAL REGULATOR, MARR"/>
    <property type="match status" value="1"/>
</dbReference>
<reference evidence="5" key="1">
    <citation type="submission" date="2023-04" db="EMBL/GenBank/DDBJ databases">
        <title>Comparative genomic analysis of Cohnella hashimotonis sp. nov., isolated from the International Space Station.</title>
        <authorList>
            <person name="Venkateswaran K."/>
            <person name="Simpson A."/>
        </authorList>
    </citation>
    <scope>NUCLEOTIDE SEQUENCE</scope>
    <source>
        <strain evidence="5">F6_2S_P_1</strain>
    </source>
</reference>
<evidence type="ECO:0000259" key="4">
    <source>
        <dbReference type="PROSITE" id="PS50995"/>
    </source>
</evidence>
<dbReference type="InterPro" id="IPR036390">
    <property type="entry name" value="WH_DNA-bd_sf"/>
</dbReference>